<gene>
    <name evidence="1" type="ORF">PQ456_10260</name>
</gene>
<name>A0AAX3M6L9_9BACL</name>
<keyword evidence="1" id="KW-0645">Protease</keyword>
<dbReference type="KEGG" id="pka:PQ456_10260"/>
<dbReference type="EMBL" id="CP117416">
    <property type="protein sequence ID" value="WCT57872.1"/>
    <property type="molecule type" value="Genomic_DNA"/>
</dbReference>
<dbReference type="GO" id="GO:0004180">
    <property type="term" value="F:carboxypeptidase activity"/>
    <property type="evidence" value="ECO:0007669"/>
    <property type="project" value="UniProtKB-KW"/>
</dbReference>
<accession>A0AAX3M6L9</accession>
<dbReference type="AlphaFoldDB" id="A0AAX3M6L9"/>
<dbReference type="RefSeq" id="WP_273616032.1">
    <property type="nucleotide sequence ID" value="NZ_CP117416.1"/>
</dbReference>
<keyword evidence="1" id="KW-0378">Hydrolase</keyword>
<evidence type="ECO:0000313" key="1">
    <source>
        <dbReference type="EMBL" id="WCT57872.1"/>
    </source>
</evidence>
<keyword evidence="1" id="KW-0121">Carboxypeptidase</keyword>
<dbReference type="Proteomes" id="UP001220509">
    <property type="component" value="Chromosome"/>
</dbReference>
<sequence>MKTKVIGITALLVTLGISWGGIHTQAQTLTVHKELGNPTPLVQSVAPNKELTSSKDYFATKKKELPQSITLPSSTIQRSTIAADTYGTNTTPDQALLIQTGQAYQGYIATEGESRWFYTQVTSPAKLTSFLSVVNSAAIDYDLSLYYLNEDTSQVQQVAFSTKGPTQYEQLSHIAKAGYYFIRVSSYQGADTTNPFTVFAVTSDTYDANEPDDNPWLAKDRGAAPFVSTQNIDNSFDEDWTKVTLTAQSKMNLRLDNTSTYGTYQLQLFNANLVSQGTLAQNTNGQVTLPAGTYYIQVLAPSTFDLTKPYKLSVNYQTADVSRVTVSDITTDGGLYGFIDYGQGKKWRVKSNIVITGRAFDATGTPVGNAIVTTNITTILNGKVISGTATTDGYGNFTMPVYINNPGVGQYTFQSSRYRHYYDVVRIQFFNNGKQLNSDISTLYHFAYEIYTG</sequence>
<proteinExistence type="predicted"/>
<dbReference type="SUPFAM" id="SSF89260">
    <property type="entry name" value="Collagen-binding domain"/>
    <property type="match status" value="1"/>
</dbReference>
<dbReference type="Gene3D" id="2.60.120.380">
    <property type="match status" value="2"/>
</dbReference>
<organism evidence="1 2">
    <name type="scientific">Paenibacillus kyungheensis</name>
    <dbReference type="NCBI Taxonomy" id="1452732"/>
    <lineage>
        <taxon>Bacteria</taxon>
        <taxon>Bacillati</taxon>
        <taxon>Bacillota</taxon>
        <taxon>Bacilli</taxon>
        <taxon>Bacillales</taxon>
        <taxon>Paenibacillaceae</taxon>
        <taxon>Paenibacillus</taxon>
    </lineage>
</organism>
<evidence type="ECO:0000313" key="2">
    <source>
        <dbReference type="Proteomes" id="UP001220509"/>
    </source>
</evidence>
<keyword evidence="2" id="KW-1185">Reference proteome</keyword>
<protein>
    <submittedName>
        <fullName evidence="1">Carboxypeptidase regulatory-like domain-containing protein</fullName>
    </submittedName>
</protein>
<reference evidence="1 2" key="1">
    <citation type="submission" date="2023-02" db="EMBL/GenBank/DDBJ databases">
        <title>Genome sequence of Paenibacillus kyungheensis KACC 18744.</title>
        <authorList>
            <person name="Kim S."/>
            <person name="Heo J."/>
            <person name="Kwon S.-W."/>
        </authorList>
    </citation>
    <scope>NUCLEOTIDE SEQUENCE [LARGE SCALE GENOMIC DNA]</scope>
    <source>
        <strain evidence="1 2">KACC 18744</strain>
    </source>
</reference>